<evidence type="ECO:0000256" key="3">
    <source>
        <dbReference type="ARBA" id="ARBA00022833"/>
    </source>
</evidence>
<feature type="compositionally biased region" description="Basic and acidic residues" evidence="5">
    <location>
        <begin position="131"/>
        <end position="143"/>
    </location>
</feature>
<dbReference type="Gene3D" id="6.10.140.2220">
    <property type="match status" value="1"/>
</dbReference>
<keyword evidence="2 4" id="KW-0863">Zinc-finger</keyword>
<name>A0ABR1JKC2_9AGAR</name>
<evidence type="ECO:0000259" key="6">
    <source>
        <dbReference type="PROSITE" id="PS50865"/>
    </source>
</evidence>
<keyword evidence="3" id="KW-0862">Zinc</keyword>
<dbReference type="PROSITE" id="PS50865">
    <property type="entry name" value="ZF_MYND_2"/>
    <property type="match status" value="1"/>
</dbReference>
<reference evidence="7 8" key="1">
    <citation type="submission" date="2024-01" db="EMBL/GenBank/DDBJ databases">
        <title>A draft genome for the cacao thread blight pathogen Marasmiellus scandens.</title>
        <authorList>
            <person name="Baruah I.K."/>
            <person name="Leung J."/>
            <person name="Bukari Y."/>
            <person name="Amoako-Attah I."/>
            <person name="Meinhardt L.W."/>
            <person name="Bailey B.A."/>
            <person name="Cohen S.P."/>
        </authorList>
    </citation>
    <scope>NUCLEOTIDE SEQUENCE [LARGE SCALE GENOMIC DNA]</scope>
    <source>
        <strain evidence="7 8">GH-19</strain>
    </source>
</reference>
<dbReference type="SUPFAM" id="SSF144232">
    <property type="entry name" value="HIT/MYND zinc finger-like"/>
    <property type="match status" value="1"/>
</dbReference>
<feature type="domain" description="MYND-type" evidence="6">
    <location>
        <begin position="56"/>
        <end position="107"/>
    </location>
</feature>
<evidence type="ECO:0000256" key="2">
    <source>
        <dbReference type="ARBA" id="ARBA00022771"/>
    </source>
</evidence>
<evidence type="ECO:0000256" key="4">
    <source>
        <dbReference type="PROSITE-ProRule" id="PRU00134"/>
    </source>
</evidence>
<evidence type="ECO:0000256" key="5">
    <source>
        <dbReference type="SAM" id="MobiDB-lite"/>
    </source>
</evidence>
<sequence>MFVWNTLLAFYDESEEYHVMKTRGSESRELQEYYRNENSYQARAYRDALKDAHRACSACCKTPELAGVNKLRRCTRCMDIGRNVYYCSKECQRKDWKSGRPPHKTICGNPTALADIVTGTSPLPAETPDSDDSRRRPSPETRPTHSILDYFRIAYSDPPNPDYTRSPALLHQLKLLKKDSLVDYFLITPWPDPDYGITLSNLVDRVVFKTNLAMGIAQHSPTAVQVMYKLLSPIAETFPNVGKEGLEQQLKREYGIDMELEPTMSDLELSMSRQAIGGLINDLVGEEVDILTSDLVSPIS</sequence>
<evidence type="ECO:0000313" key="8">
    <source>
        <dbReference type="Proteomes" id="UP001498398"/>
    </source>
</evidence>
<keyword evidence="1" id="KW-0479">Metal-binding</keyword>
<dbReference type="Pfam" id="PF01753">
    <property type="entry name" value="zf-MYND"/>
    <property type="match status" value="1"/>
</dbReference>
<dbReference type="EMBL" id="JBANRG010000010">
    <property type="protein sequence ID" value="KAK7463029.1"/>
    <property type="molecule type" value="Genomic_DNA"/>
</dbReference>
<gene>
    <name evidence="7" type="ORF">VKT23_007612</name>
</gene>
<proteinExistence type="predicted"/>
<comment type="caution">
    <text evidence="7">The sequence shown here is derived from an EMBL/GenBank/DDBJ whole genome shotgun (WGS) entry which is preliminary data.</text>
</comment>
<dbReference type="InterPro" id="IPR002893">
    <property type="entry name" value="Znf_MYND"/>
</dbReference>
<protein>
    <recommendedName>
        <fullName evidence="6">MYND-type domain-containing protein</fullName>
    </recommendedName>
</protein>
<dbReference type="Proteomes" id="UP001498398">
    <property type="component" value="Unassembled WGS sequence"/>
</dbReference>
<evidence type="ECO:0000313" key="7">
    <source>
        <dbReference type="EMBL" id="KAK7463029.1"/>
    </source>
</evidence>
<feature type="region of interest" description="Disordered" evidence="5">
    <location>
        <begin position="118"/>
        <end position="143"/>
    </location>
</feature>
<accession>A0ABR1JKC2</accession>
<evidence type="ECO:0000256" key="1">
    <source>
        <dbReference type="ARBA" id="ARBA00022723"/>
    </source>
</evidence>
<organism evidence="7 8">
    <name type="scientific">Marasmiellus scandens</name>
    <dbReference type="NCBI Taxonomy" id="2682957"/>
    <lineage>
        <taxon>Eukaryota</taxon>
        <taxon>Fungi</taxon>
        <taxon>Dikarya</taxon>
        <taxon>Basidiomycota</taxon>
        <taxon>Agaricomycotina</taxon>
        <taxon>Agaricomycetes</taxon>
        <taxon>Agaricomycetidae</taxon>
        <taxon>Agaricales</taxon>
        <taxon>Marasmiineae</taxon>
        <taxon>Omphalotaceae</taxon>
        <taxon>Marasmiellus</taxon>
    </lineage>
</organism>
<keyword evidence="8" id="KW-1185">Reference proteome</keyword>